<sequence length="39" mass="4508">MFIQFCNDIKDAQTRAACFSKINESETSCRNFCFNYFGG</sequence>
<evidence type="ECO:0000313" key="1">
    <source>
        <dbReference type="EMBL" id="KFE67203.1"/>
    </source>
</evidence>
<dbReference type="AlphaFoldDB" id="A0A085WHP0"/>
<protein>
    <submittedName>
        <fullName evidence="1">Uncharacterized protein</fullName>
    </submittedName>
</protein>
<accession>A0A085WHP0</accession>
<evidence type="ECO:0000313" key="2">
    <source>
        <dbReference type="Proteomes" id="UP000028725"/>
    </source>
</evidence>
<dbReference type="Proteomes" id="UP000028725">
    <property type="component" value="Unassembled WGS sequence"/>
</dbReference>
<organism evidence="1 2">
    <name type="scientific">Hyalangium minutum</name>
    <dbReference type="NCBI Taxonomy" id="394096"/>
    <lineage>
        <taxon>Bacteria</taxon>
        <taxon>Pseudomonadati</taxon>
        <taxon>Myxococcota</taxon>
        <taxon>Myxococcia</taxon>
        <taxon>Myxococcales</taxon>
        <taxon>Cystobacterineae</taxon>
        <taxon>Archangiaceae</taxon>
        <taxon>Hyalangium</taxon>
    </lineage>
</organism>
<reference evidence="1 2" key="1">
    <citation type="submission" date="2014-04" db="EMBL/GenBank/DDBJ databases">
        <title>Genome assembly of Hyalangium minutum DSM 14724.</title>
        <authorList>
            <person name="Sharma G."/>
            <person name="Subramanian S."/>
        </authorList>
    </citation>
    <scope>NUCLEOTIDE SEQUENCE [LARGE SCALE GENOMIC DNA]</scope>
    <source>
        <strain evidence="1 2">DSM 14724</strain>
    </source>
</reference>
<proteinExistence type="predicted"/>
<keyword evidence="2" id="KW-1185">Reference proteome</keyword>
<dbReference type="EMBL" id="JMCB01000008">
    <property type="protein sequence ID" value="KFE67203.1"/>
    <property type="molecule type" value="Genomic_DNA"/>
</dbReference>
<gene>
    <name evidence="1" type="ORF">DB31_8556</name>
</gene>
<comment type="caution">
    <text evidence="1">The sequence shown here is derived from an EMBL/GenBank/DDBJ whole genome shotgun (WGS) entry which is preliminary data.</text>
</comment>
<name>A0A085WHP0_9BACT</name>